<sequence>MLHIARLKARARTMEVMTMRKRRILWSPTPPLVPLRRCCLASTTR</sequence>
<proteinExistence type="predicted"/>
<evidence type="ECO:0000313" key="1">
    <source>
        <dbReference type="EMBL" id="JAD67923.1"/>
    </source>
</evidence>
<organism evidence="1">
    <name type="scientific">Arundo donax</name>
    <name type="common">Giant reed</name>
    <name type="synonym">Donax arundinaceus</name>
    <dbReference type="NCBI Taxonomy" id="35708"/>
    <lineage>
        <taxon>Eukaryota</taxon>
        <taxon>Viridiplantae</taxon>
        <taxon>Streptophyta</taxon>
        <taxon>Embryophyta</taxon>
        <taxon>Tracheophyta</taxon>
        <taxon>Spermatophyta</taxon>
        <taxon>Magnoliopsida</taxon>
        <taxon>Liliopsida</taxon>
        <taxon>Poales</taxon>
        <taxon>Poaceae</taxon>
        <taxon>PACMAD clade</taxon>
        <taxon>Arundinoideae</taxon>
        <taxon>Arundineae</taxon>
        <taxon>Arundo</taxon>
    </lineage>
</organism>
<dbReference type="AlphaFoldDB" id="A0A0A9C0E1"/>
<accession>A0A0A9C0E1</accession>
<protein>
    <submittedName>
        <fullName evidence="1">Uncharacterized protein</fullName>
    </submittedName>
</protein>
<reference evidence="1" key="2">
    <citation type="journal article" date="2015" name="Data Brief">
        <title>Shoot transcriptome of the giant reed, Arundo donax.</title>
        <authorList>
            <person name="Barrero R.A."/>
            <person name="Guerrero F.D."/>
            <person name="Moolhuijzen P."/>
            <person name="Goolsby J.A."/>
            <person name="Tidwell J."/>
            <person name="Bellgard S.E."/>
            <person name="Bellgard M.I."/>
        </authorList>
    </citation>
    <scope>NUCLEOTIDE SEQUENCE</scope>
    <source>
        <tissue evidence="1">Shoot tissue taken approximately 20 cm above the soil surface</tissue>
    </source>
</reference>
<name>A0A0A9C0E1_ARUDO</name>
<reference evidence="1" key="1">
    <citation type="submission" date="2014-09" db="EMBL/GenBank/DDBJ databases">
        <authorList>
            <person name="Magalhaes I.L.F."/>
            <person name="Oliveira U."/>
            <person name="Santos F.R."/>
            <person name="Vidigal T.H.D.A."/>
            <person name="Brescovit A.D."/>
            <person name="Santos A.J."/>
        </authorList>
    </citation>
    <scope>NUCLEOTIDE SEQUENCE</scope>
    <source>
        <tissue evidence="1">Shoot tissue taken approximately 20 cm above the soil surface</tissue>
    </source>
</reference>
<dbReference type="EMBL" id="GBRH01229972">
    <property type="protein sequence ID" value="JAD67923.1"/>
    <property type="molecule type" value="Transcribed_RNA"/>
</dbReference>